<dbReference type="Gene3D" id="3.30.40.10">
    <property type="entry name" value="Zinc/RING finger domain, C3HC4 (zinc finger)"/>
    <property type="match status" value="1"/>
</dbReference>
<evidence type="ECO:0000256" key="4">
    <source>
        <dbReference type="ARBA" id="ARBA00022723"/>
    </source>
</evidence>
<reference evidence="13 14" key="1">
    <citation type="journal article" date="2018" name="Front. Microbiol.">
        <title>Prospects for Fungal Bioremediation of Acidic Radioactive Waste Sites: Characterization and Genome Sequence of Rhodotorula taiwanensis MD1149.</title>
        <authorList>
            <person name="Tkavc R."/>
            <person name="Matrosova V.Y."/>
            <person name="Grichenko O.E."/>
            <person name="Gostincar C."/>
            <person name="Volpe R.P."/>
            <person name="Klimenkova P."/>
            <person name="Gaidamakova E.K."/>
            <person name="Zhou C.E."/>
            <person name="Stewart B.J."/>
            <person name="Lyman M.G."/>
            <person name="Malfatti S.A."/>
            <person name="Rubinfeld B."/>
            <person name="Courtot M."/>
            <person name="Singh J."/>
            <person name="Dalgard C.L."/>
            <person name="Hamilton T."/>
            <person name="Frey K.G."/>
            <person name="Gunde-Cimerman N."/>
            <person name="Dugan L."/>
            <person name="Daly M.J."/>
        </authorList>
    </citation>
    <scope>NUCLEOTIDE SEQUENCE [LARGE SCALE GENOMIC DNA]</scope>
    <source>
        <strain evidence="13 14">MD1149</strain>
    </source>
</reference>
<name>A0A2S5BGG9_9BASI</name>
<evidence type="ECO:0000313" key="13">
    <source>
        <dbReference type="EMBL" id="POY75862.1"/>
    </source>
</evidence>
<dbReference type="Pfam" id="PF00097">
    <property type="entry name" value="zf-C3HC4"/>
    <property type="match status" value="1"/>
</dbReference>
<feature type="region of interest" description="Disordered" evidence="10">
    <location>
        <begin position="91"/>
        <end position="127"/>
    </location>
</feature>
<dbReference type="PROSITE" id="PS00518">
    <property type="entry name" value="ZF_RING_1"/>
    <property type="match status" value="1"/>
</dbReference>
<keyword evidence="14" id="KW-1185">Reference proteome</keyword>
<keyword evidence="7" id="KW-0833">Ubl conjugation pathway</keyword>
<feature type="domain" description="RING-type" evidence="12">
    <location>
        <begin position="130"/>
        <end position="297"/>
    </location>
</feature>
<dbReference type="PROSITE" id="PS50089">
    <property type="entry name" value="ZF_RING_2"/>
    <property type="match status" value="1"/>
</dbReference>
<dbReference type="GO" id="GO:0016567">
    <property type="term" value="P:protein ubiquitination"/>
    <property type="evidence" value="ECO:0007669"/>
    <property type="project" value="InterPro"/>
</dbReference>
<gene>
    <name evidence="13" type="ORF">BMF94_0944</name>
</gene>
<dbReference type="CDD" id="cd20335">
    <property type="entry name" value="BRcat_RBR"/>
    <property type="match status" value="1"/>
</dbReference>
<organism evidence="13 14">
    <name type="scientific">Rhodotorula taiwanensis</name>
    <dbReference type="NCBI Taxonomy" id="741276"/>
    <lineage>
        <taxon>Eukaryota</taxon>
        <taxon>Fungi</taxon>
        <taxon>Dikarya</taxon>
        <taxon>Basidiomycota</taxon>
        <taxon>Pucciniomycotina</taxon>
        <taxon>Microbotryomycetes</taxon>
        <taxon>Sporidiobolales</taxon>
        <taxon>Sporidiobolaceae</taxon>
        <taxon>Rhodotorula</taxon>
    </lineage>
</organism>
<dbReference type="GO" id="GO:0008270">
    <property type="term" value="F:zinc ion binding"/>
    <property type="evidence" value="ECO:0007669"/>
    <property type="project" value="UniProtKB-KW"/>
</dbReference>
<evidence type="ECO:0000256" key="6">
    <source>
        <dbReference type="ARBA" id="ARBA00022771"/>
    </source>
</evidence>
<dbReference type="Pfam" id="PF01485">
    <property type="entry name" value="IBR"/>
    <property type="match status" value="1"/>
</dbReference>
<evidence type="ECO:0000256" key="2">
    <source>
        <dbReference type="ARBA" id="ARBA00012251"/>
    </source>
</evidence>
<dbReference type="InterPro" id="IPR044066">
    <property type="entry name" value="TRIAD_supradom"/>
</dbReference>
<dbReference type="OrthoDB" id="9977870at2759"/>
<dbReference type="Proteomes" id="UP000237144">
    <property type="component" value="Unassembled WGS sequence"/>
</dbReference>
<dbReference type="STRING" id="741276.A0A2S5BGG9"/>
<dbReference type="EMBL" id="PJQD01000009">
    <property type="protein sequence ID" value="POY75862.1"/>
    <property type="molecule type" value="Genomic_DNA"/>
</dbReference>
<keyword evidence="6 9" id="KW-0863">Zinc-finger</keyword>
<sequence length="297" mass="32436">MSRNAARLTQDELASLRAATTLSSSEARDLIDLASEPSSTIQRPGVSSDEVMARRLWQGELNAFARTLDDRQLAVDWTTAQREGRTLEAVKRRREAAANATKTAPAASTTTTRTTTTPTSPPIQPRPEAHRSQCVICLDSVDLTPVAFTAPCSHRFCQTCLEAYYLNAVKDESLFPPKCCGFAIHPLNSIGSISKSVREAYYKAAKEYGTKDRVYCYKPQCSAFLGGDLAEPEDLTCAECGRVTCSACKAPAHDEDTACAADDDDDAAEKLMAMYKHSMRCEGCGRVLYRRGGCEHV</sequence>
<dbReference type="InterPro" id="IPR001841">
    <property type="entry name" value="Znf_RING"/>
</dbReference>
<evidence type="ECO:0000256" key="5">
    <source>
        <dbReference type="ARBA" id="ARBA00022737"/>
    </source>
</evidence>
<dbReference type="InterPro" id="IPR013083">
    <property type="entry name" value="Znf_RING/FYVE/PHD"/>
</dbReference>
<evidence type="ECO:0000256" key="7">
    <source>
        <dbReference type="ARBA" id="ARBA00022786"/>
    </source>
</evidence>
<dbReference type="InterPro" id="IPR018957">
    <property type="entry name" value="Znf_C3HC4_RING-type"/>
</dbReference>
<keyword evidence="5" id="KW-0677">Repeat</keyword>
<evidence type="ECO:0000256" key="10">
    <source>
        <dbReference type="SAM" id="MobiDB-lite"/>
    </source>
</evidence>
<keyword evidence="3" id="KW-0808">Transferase</keyword>
<dbReference type="InterPro" id="IPR002867">
    <property type="entry name" value="IBR_dom"/>
</dbReference>
<dbReference type="AlphaFoldDB" id="A0A2S5BGG9"/>
<protein>
    <recommendedName>
        <fullName evidence="2">RBR-type E3 ubiquitin transferase</fullName>
        <ecNumber evidence="2">2.3.2.31</ecNumber>
    </recommendedName>
</protein>
<evidence type="ECO:0000259" key="12">
    <source>
        <dbReference type="PROSITE" id="PS51873"/>
    </source>
</evidence>
<evidence type="ECO:0000259" key="11">
    <source>
        <dbReference type="PROSITE" id="PS50089"/>
    </source>
</evidence>
<dbReference type="GO" id="GO:0061630">
    <property type="term" value="F:ubiquitin protein ligase activity"/>
    <property type="evidence" value="ECO:0007669"/>
    <property type="project" value="UniProtKB-EC"/>
</dbReference>
<dbReference type="EC" id="2.3.2.31" evidence="2"/>
<dbReference type="PANTHER" id="PTHR11685">
    <property type="entry name" value="RBR FAMILY RING FINGER AND IBR DOMAIN-CONTAINING"/>
    <property type="match status" value="1"/>
</dbReference>
<evidence type="ECO:0000256" key="8">
    <source>
        <dbReference type="ARBA" id="ARBA00022833"/>
    </source>
</evidence>
<accession>A0A2S5BGG9</accession>
<comment type="caution">
    <text evidence="13">The sequence shown here is derived from an EMBL/GenBank/DDBJ whole genome shotgun (WGS) entry which is preliminary data.</text>
</comment>
<evidence type="ECO:0000313" key="14">
    <source>
        <dbReference type="Proteomes" id="UP000237144"/>
    </source>
</evidence>
<dbReference type="InterPro" id="IPR031127">
    <property type="entry name" value="E3_UB_ligase_RBR"/>
</dbReference>
<evidence type="ECO:0000256" key="9">
    <source>
        <dbReference type="PROSITE-ProRule" id="PRU00175"/>
    </source>
</evidence>
<evidence type="ECO:0000256" key="1">
    <source>
        <dbReference type="ARBA" id="ARBA00001798"/>
    </source>
</evidence>
<dbReference type="SUPFAM" id="SSF57850">
    <property type="entry name" value="RING/U-box"/>
    <property type="match status" value="1"/>
</dbReference>
<keyword evidence="4" id="KW-0479">Metal-binding</keyword>
<evidence type="ECO:0000256" key="3">
    <source>
        <dbReference type="ARBA" id="ARBA00022679"/>
    </source>
</evidence>
<proteinExistence type="predicted"/>
<feature type="compositionally biased region" description="Low complexity" evidence="10">
    <location>
        <begin position="97"/>
        <end position="118"/>
    </location>
</feature>
<feature type="domain" description="RING-type" evidence="11">
    <location>
        <begin position="134"/>
        <end position="179"/>
    </location>
</feature>
<dbReference type="InterPro" id="IPR017907">
    <property type="entry name" value="Znf_RING_CS"/>
</dbReference>
<keyword evidence="8" id="KW-0862">Zinc</keyword>
<dbReference type="PROSITE" id="PS51873">
    <property type="entry name" value="TRIAD"/>
    <property type="match status" value="1"/>
</dbReference>
<comment type="catalytic activity">
    <reaction evidence="1">
        <text>[E2 ubiquitin-conjugating enzyme]-S-ubiquitinyl-L-cysteine + [acceptor protein]-L-lysine = [E2 ubiquitin-conjugating enzyme]-L-cysteine + [acceptor protein]-N(6)-ubiquitinyl-L-lysine.</text>
        <dbReference type="EC" id="2.3.2.31"/>
    </reaction>
</comment>